<feature type="repeat" description="Cell wall-binding" evidence="2">
    <location>
        <begin position="193"/>
        <end position="212"/>
    </location>
</feature>
<feature type="repeat" description="Cell wall-binding" evidence="2">
    <location>
        <begin position="173"/>
        <end position="192"/>
    </location>
</feature>
<comment type="caution">
    <text evidence="5">The sequence shown here is derived from an EMBL/GenBank/DDBJ whole genome shotgun (WGS) entry which is preliminary data.</text>
</comment>
<feature type="repeat" description="Cell wall-binding" evidence="2">
    <location>
        <begin position="213"/>
        <end position="232"/>
    </location>
</feature>
<proteinExistence type="predicted"/>
<accession>A0A964W1A5</accession>
<keyword evidence="1" id="KW-0677">Repeat</keyword>
<organism evidence="5 6">
    <name type="scientific">Clostridium chromiireducens</name>
    <dbReference type="NCBI Taxonomy" id="225345"/>
    <lineage>
        <taxon>Bacteria</taxon>
        <taxon>Bacillati</taxon>
        <taxon>Bacillota</taxon>
        <taxon>Clostridia</taxon>
        <taxon>Eubacteriales</taxon>
        <taxon>Clostridiaceae</taxon>
        <taxon>Clostridium</taxon>
    </lineage>
</organism>
<feature type="chain" id="PRO_5038068734" description="Autolysin" evidence="4">
    <location>
        <begin position="28"/>
        <end position="280"/>
    </location>
</feature>
<feature type="compositionally biased region" description="Low complexity" evidence="3">
    <location>
        <begin position="161"/>
        <end position="174"/>
    </location>
</feature>
<keyword evidence="4" id="KW-0732">Signal</keyword>
<evidence type="ECO:0000256" key="4">
    <source>
        <dbReference type="SAM" id="SignalP"/>
    </source>
</evidence>
<feature type="region of interest" description="Disordered" evidence="3">
    <location>
        <begin position="117"/>
        <end position="174"/>
    </location>
</feature>
<dbReference type="RefSeq" id="WP_160358302.1">
    <property type="nucleotide sequence ID" value="NZ_WSRQ01000006.1"/>
</dbReference>
<dbReference type="SUPFAM" id="SSF69360">
    <property type="entry name" value="Cell wall binding repeat"/>
    <property type="match status" value="2"/>
</dbReference>
<feature type="compositionally biased region" description="Polar residues" evidence="3">
    <location>
        <begin position="142"/>
        <end position="160"/>
    </location>
</feature>
<reference evidence="5" key="1">
    <citation type="submission" date="2019-12" db="EMBL/GenBank/DDBJ databases">
        <title>Microbes associate with the intestines of laboratory mice.</title>
        <authorList>
            <person name="Navarre W."/>
            <person name="Wong E."/>
        </authorList>
    </citation>
    <scope>NUCLEOTIDE SEQUENCE</scope>
    <source>
        <strain evidence="5">NM79_F5</strain>
    </source>
</reference>
<feature type="region of interest" description="Disordered" evidence="3">
    <location>
        <begin position="259"/>
        <end position="280"/>
    </location>
</feature>
<evidence type="ECO:0008006" key="7">
    <source>
        <dbReference type="Google" id="ProtNLM"/>
    </source>
</evidence>
<feature type="signal peptide" evidence="4">
    <location>
        <begin position="1"/>
        <end position="27"/>
    </location>
</feature>
<dbReference type="EMBL" id="WSRQ01000006">
    <property type="protein sequence ID" value="MVX63099.1"/>
    <property type="molecule type" value="Genomic_DNA"/>
</dbReference>
<sequence>MKKLRELLSCLLVIASITVLSPIGASASEWKQSNGQWWYTDDTGNYVTGWKYIDGNWYYMNEQGWMLHDTTIGGYTLGSNGAWVQSSNPFYFKNKGGAGGTAGTQTGAGDRIADMNGVGDTATTSTSAGKSANDKINGTVKAGSQTGAGQRISQMNGMGDTTTTSTSTSQKSTSGWEQVNGTWYYYDANGQKKTGWVEDSGNWYYLNNDGSMAIGWLQYGGNWYFLGSNGVMLKNTTVNGYTLGSNGAWVQSMNDKLKSHNGGTAGNDTAAGERISNINR</sequence>
<dbReference type="AlphaFoldDB" id="A0A964W1A5"/>
<dbReference type="PROSITE" id="PS51170">
    <property type="entry name" value="CW"/>
    <property type="match status" value="4"/>
</dbReference>
<evidence type="ECO:0000256" key="1">
    <source>
        <dbReference type="ARBA" id="ARBA00022737"/>
    </source>
</evidence>
<dbReference type="InterPro" id="IPR018337">
    <property type="entry name" value="Cell_wall/Cho-bd_repeat"/>
</dbReference>
<protein>
    <recommendedName>
        <fullName evidence="7">Autolysin</fullName>
    </recommendedName>
</protein>
<feature type="repeat" description="Cell wall-binding" evidence="2">
    <location>
        <begin position="47"/>
        <end position="66"/>
    </location>
</feature>
<dbReference type="Proteomes" id="UP000656077">
    <property type="component" value="Unassembled WGS sequence"/>
</dbReference>
<evidence type="ECO:0000313" key="5">
    <source>
        <dbReference type="EMBL" id="MVX63099.1"/>
    </source>
</evidence>
<dbReference type="Pfam" id="PF01473">
    <property type="entry name" value="Choline_bind_1"/>
    <property type="match status" value="2"/>
</dbReference>
<evidence type="ECO:0000256" key="3">
    <source>
        <dbReference type="SAM" id="MobiDB-lite"/>
    </source>
</evidence>
<evidence type="ECO:0000256" key="2">
    <source>
        <dbReference type="PROSITE-ProRule" id="PRU00591"/>
    </source>
</evidence>
<name>A0A964W1A5_9CLOT</name>
<dbReference type="Pfam" id="PF19127">
    <property type="entry name" value="Choline_bind_3"/>
    <property type="match status" value="1"/>
</dbReference>
<gene>
    <name evidence="5" type="ORF">GKZ28_05225</name>
</gene>
<evidence type="ECO:0000313" key="6">
    <source>
        <dbReference type="Proteomes" id="UP000656077"/>
    </source>
</evidence>
<dbReference type="Pfam" id="PF19085">
    <property type="entry name" value="Choline_bind_2"/>
    <property type="match status" value="1"/>
</dbReference>
<dbReference type="Gene3D" id="2.10.270.10">
    <property type="entry name" value="Cholin Binding"/>
    <property type="match status" value="2"/>
</dbReference>